<dbReference type="GO" id="GO:0006355">
    <property type="term" value="P:regulation of DNA-templated transcription"/>
    <property type="evidence" value="ECO:0007669"/>
    <property type="project" value="InterPro"/>
</dbReference>
<evidence type="ECO:0000256" key="3">
    <source>
        <dbReference type="ARBA" id="ARBA00023163"/>
    </source>
</evidence>
<reference evidence="5 6" key="1">
    <citation type="submission" date="2019-01" db="EMBL/GenBank/DDBJ databases">
        <title>Geovibrio thiophilus DSM 11263, complete genome.</title>
        <authorList>
            <person name="Spring S."/>
            <person name="Bunk B."/>
            <person name="Sproer C."/>
        </authorList>
    </citation>
    <scope>NUCLEOTIDE SEQUENCE [LARGE SCALE GENOMIC DNA]</scope>
    <source>
        <strain evidence="5 6">DSM 11263</strain>
    </source>
</reference>
<dbReference type="PANTHER" id="PTHR44688">
    <property type="entry name" value="DNA-BINDING TRANSCRIPTIONAL ACTIVATOR DEVR_DOSR"/>
    <property type="match status" value="1"/>
</dbReference>
<dbReference type="RefSeq" id="WP_128465818.1">
    <property type="nucleotide sequence ID" value="NZ_CP035108.1"/>
</dbReference>
<dbReference type="GO" id="GO:0003677">
    <property type="term" value="F:DNA binding"/>
    <property type="evidence" value="ECO:0007669"/>
    <property type="project" value="UniProtKB-KW"/>
</dbReference>
<dbReference type="Gene3D" id="1.10.10.10">
    <property type="entry name" value="Winged helix-like DNA-binding domain superfamily/Winged helix DNA-binding domain"/>
    <property type="match status" value="1"/>
</dbReference>
<keyword evidence="3" id="KW-0804">Transcription</keyword>
<proteinExistence type="predicted"/>
<protein>
    <submittedName>
        <fullName evidence="5">Response regulator transcription factor</fullName>
    </submittedName>
</protein>
<evidence type="ECO:0000259" key="4">
    <source>
        <dbReference type="PROSITE" id="PS50043"/>
    </source>
</evidence>
<dbReference type="EMBL" id="CP035108">
    <property type="protein sequence ID" value="QAR32531.1"/>
    <property type="molecule type" value="Genomic_DNA"/>
</dbReference>
<accession>A0A3R5UX11</accession>
<organism evidence="5 6">
    <name type="scientific">Geovibrio thiophilus</name>
    <dbReference type="NCBI Taxonomy" id="139438"/>
    <lineage>
        <taxon>Bacteria</taxon>
        <taxon>Pseudomonadati</taxon>
        <taxon>Deferribacterota</taxon>
        <taxon>Deferribacteres</taxon>
        <taxon>Deferribacterales</taxon>
        <taxon>Geovibrionaceae</taxon>
        <taxon>Geovibrio</taxon>
    </lineage>
</organism>
<evidence type="ECO:0000313" key="6">
    <source>
        <dbReference type="Proteomes" id="UP000287502"/>
    </source>
</evidence>
<dbReference type="SUPFAM" id="SSF46894">
    <property type="entry name" value="C-terminal effector domain of the bipartite response regulators"/>
    <property type="match status" value="1"/>
</dbReference>
<dbReference type="KEGG" id="gtl:EP073_03665"/>
<keyword evidence="6" id="KW-1185">Reference proteome</keyword>
<dbReference type="InterPro" id="IPR016032">
    <property type="entry name" value="Sig_transdc_resp-reg_C-effctor"/>
</dbReference>
<dbReference type="AlphaFoldDB" id="A0A3R5UX11"/>
<keyword evidence="2" id="KW-0238">DNA-binding</keyword>
<keyword evidence="1" id="KW-0805">Transcription regulation</keyword>
<evidence type="ECO:0000313" key="5">
    <source>
        <dbReference type="EMBL" id="QAR32531.1"/>
    </source>
</evidence>
<dbReference type="OrthoDB" id="9797341at2"/>
<dbReference type="SMART" id="SM00421">
    <property type="entry name" value="HTH_LUXR"/>
    <property type="match status" value="1"/>
</dbReference>
<name>A0A3R5UX11_9BACT</name>
<feature type="domain" description="HTH luxR-type" evidence="4">
    <location>
        <begin position="126"/>
        <end position="191"/>
    </location>
</feature>
<evidence type="ECO:0000256" key="2">
    <source>
        <dbReference type="ARBA" id="ARBA00023125"/>
    </source>
</evidence>
<evidence type="ECO:0000256" key="1">
    <source>
        <dbReference type="ARBA" id="ARBA00023015"/>
    </source>
</evidence>
<dbReference type="InterPro" id="IPR000792">
    <property type="entry name" value="Tscrpt_reg_LuxR_C"/>
</dbReference>
<dbReference type="SUPFAM" id="SSF52172">
    <property type="entry name" value="CheY-like"/>
    <property type="match status" value="1"/>
</dbReference>
<sequence>MKNYIVISNNTIHLEWINEILSIQGHKCLTLRYEDREELENSGKTFTPDFVIFDIFSSNFDEECIRPFLNGEQQSTIMLLTSKSNPFQKYYFKKFNIINFLYIENDVHSFTEALKGVKPRKRMKPWAKSVLLLTVREYEILRHIAGGKTSKEIAIQLQISKNTVDTHRNKMLQKLNLSNSTALVNYAIKSGLI</sequence>
<dbReference type="InterPro" id="IPR011006">
    <property type="entry name" value="CheY-like_superfamily"/>
</dbReference>
<gene>
    <name evidence="5" type="ORF">EP073_03665</name>
</gene>
<dbReference type="Pfam" id="PF00196">
    <property type="entry name" value="GerE"/>
    <property type="match status" value="1"/>
</dbReference>
<dbReference type="Proteomes" id="UP000287502">
    <property type="component" value="Chromosome"/>
</dbReference>
<dbReference type="PANTHER" id="PTHR44688:SF16">
    <property type="entry name" value="DNA-BINDING TRANSCRIPTIONAL ACTIVATOR DEVR_DOSR"/>
    <property type="match status" value="1"/>
</dbReference>
<dbReference type="PROSITE" id="PS50043">
    <property type="entry name" value="HTH_LUXR_2"/>
    <property type="match status" value="1"/>
</dbReference>
<dbReference type="CDD" id="cd06170">
    <property type="entry name" value="LuxR_C_like"/>
    <property type="match status" value="1"/>
</dbReference>
<dbReference type="InterPro" id="IPR036388">
    <property type="entry name" value="WH-like_DNA-bd_sf"/>
</dbReference>
<dbReference type="PRINTS" id="PR00038">
    <property type="entry name" value="HTHLUXR"/>
</dbReference>